<keyword evidence="1" id="KW-0732">Signal</keyword>
<protein>
    <recommendedName>
        <fullName evidence="4">DUF1579 domain-containing protein</fullName>
    </recommendedName>
</protein>
<dbReference type="RefSeq" id="WP_275681253.1">
    <property type="nucleotide sequence ID" value="NZ_JAJLJH010000001.1"/>
</dbReference>
<dbReference type="AlphaFoldDB" id="A0A9X1YGZ7"/>
<proteinExistence type="predicted"/>
<evidence type="ECO:0000313" key="3">
    <source>
        <dbReference type="Proteomes" id="UP001139353"/>
    </source>
</evidence>
<feature type="chain" id="PRO_5040977906" description="DUF1579 domain-containing protein" evidence="1">
    <location>
        <begin position="20"/>
        <end position="164"/>
    </location>
</feature>
<feature type="signal peptide" evidence="1">
    <location>
        <begin position="1"/>
        <end position="19"/>
    </location>
</feature>
<evidence type="ECO:0000256" key="1">
    <source>
        <dbReference type="SAM" id="SignalP"/>
    </source>
</evidence>
<dbReference type="Proteomes" id="UP001139353">
    <property type="component" value="Unassembled WGS sequence"/>
</dbReference>
<name>A0A9X1YGZ7_9BURK</name>
<sequence length="164" mass="18158">MRRPLVALALTSLAGLASAEPPDALKPMAFLAGHCWKGTLADGKKTDEHCFAWMYGGQVLRDTHTVRGADQAVFTGETTYYVDTAAKRVAFLYIENTGGFSTGSVENGPEALLFPDGRYTSDGKTMTYRARWTRHGDEAYETWSEAQTPKGWATMFKVMMKRTD</sequence>
<comment type="caution">
    <text evidence="2">The sequence shown here is derived from an EMBL/GenBank/DDBJ whole genome shotgun (WGS) entry which is preliminary data.</text>
</comment>
<accession>A0A9X1YGZ7</accession>
<dbReference type="EMBL" id="JAJLJH010000001">
    <property type="protein sequence ID" value="MCK9685245.1"/>
    <property type="molecule type" value="Genomic_DNA"/>
</dbReference>
<gene>
    <name evidence="2" type="ORF">LPC04_05905</name>
</gene>
<reference evidence="2" key="1">
    <citation type="submission" date="2021-11" db="EMBL/GenBank/DDBJ databases">
        <title>BS-T2-15 a new species belonging to the Comamonadaceae family isolated from the soil of a French oak forest.</title>
        <authorList>
            <person name="Mieszkin S."/>
            <person name="Alain K."/>
        </authorList>
    </citation>
    <scope>NUCLEOTIDE SEQUENCE</scope>
    <source>
        <strain evidence="2">BS-T2-15</strain>
    </source>
</reference>
<organism evidence="2 3">
    <name type="scientific">Scleromatobacter humisilvae</name>
    <dbReference type="NCBI Taxonomy" id="2897159"/>
    <lineage>
        <taxon>Bacteria</taxon>
        <taxon>Pseudomonadati</taxon>
        <taxon>Pseudomonadota</taxon>
        <taxon>Betaproteobacteria</taxon>
        <taxon>Burkholderiales</taxon>
        <taxon>Sphaerotilaceae</taxon>
        <taxon>Scleromatobacter</taxon>
    </lineage>
</organism>
<evidence type="ECO:0000313" key="2">
    <source>
        <dbReference type="EMBL" id="MCK9685245.1"/>
    </source>
</evidence>
<evidence type="ECO:0008006" key="4">
    <source>
        <dbReference type="Google" id="ProtNLM"/>
    </source>
</evidence>
<keyword evidence="3" id="KW-1185">Reference proteome</keyword>